<keyword evidence="9 21" id="KW-0028">Amino-acid biosynthesis</keyword>
<feature type="binding site" evidence="22">
    <location>
        <position position="253"/>
    </location>
    <ligand>
        <name>Zn(2+)</name>
        <dbReference type="ChEBI" id="CHEBI:29105"/>
    </ligand>
</feature>
<dbReference type="InterPro" id="IPR011005">
    <property type="entry name" value="Dihydropteroate_synth-like_sf"/>
</dbReference>
<evidence type="ECO:0000259" key="24">
    <source>
        <dbReference type="PROSITE" id="PS50972"/>
    </source>
</evidence>
<dbReference type="InterPro" id="IPR036594">
    <property type="entry name" value="Meth_synthase_dom"/>
</dbReference>
<dbReference type="Gene3D" id="1.10.288.10">
    <property type="entry name" value="Cobalamin-dependent Methionine Synthase, domain 2"/>
    <property type="match status" value="1"/>
</dbReference>
<dbReference type="InterPro" id="IPR004223">
    <property type="entry name" value="VitB12-dep_Met_synth_activ_dom"/>
</dbReference>
<feature type="domain" description="B12-binding N-terminal" evidence="27">
    <location>
        <begin position="654"/>
        <end position="748"/>
    </location>
</feature>
<dbReference type="InterPro" id="IPR000489">
    <property type="entry name" value="Pterin-binding_dom"/>
</dbReference>
<evidence type="ECO:0000259" key="27">
    <source>
        <dbReference type="PROSITE" id="PS51337"/>
    </source>
</evidence>
<gene>
    <name evidence="28" type="primary">metH</name>
    <name evidence="28" type="ORF">AAK873_11015</name>
</gene>
<evidence type="ECO:0000256" key="16">
    <source>
        <dbReference type="ARBA" id="ARBA00023167"/>
    </source>
</evidence>
<evidence type="ECO:0000256" key="18">
    <source>
        <dbReference type="ARBA" id="ARBA00025552"/>
    </source>
</evidence>
<keyword evidence="10 21" id="KW-0846">Cobalamin</keyword>
<dbReference type="SUPFAM" id="SSF56507">
    <property type="entry name" value="Methionine synthase activation domain-like"/>
    <property type="match status" value="1"/>
</dbReference>
<evidence type="ECO:0000313" key="28">
    <source>
        <dbReference type="EMBL" id="MEY8246142.1"/>
    </source>
</evidence>
<dbReference type="PROSITE" id="PS51337">
    <property type="entry name" value="B12_BINDING_NTER"/>
    <property type="match status" value="1"/>
</dbReference>
<dbReference type="PANTHER" id="PTHR45833:SF1">
    <property type="entry name" value="METHIONINE SYNTHASE"/>
    <property type="match status" value="1"/>
</dbReference>
<evidence type="ECO:0000256" key="22">
    <source>
        <dbReference type="PROSITE-ProRule" id="PRU00333"/>
    </source>
</evidence>
<dbReference type="InterPro" id="IPR011822">
    <property type="entry name" value="MetH"/>
</dbReference>
<dbReference type="Pfam" id="PF02574">
    <property type="entry name" value="S-methyl_trans"/>
    <property type="match status" value="1"/>
</dbReference>
<organism evidence="28 29">
    <name type="scientific">Heminiphilus faecis</name>
    <dbReference type="NCBI Taxonomy" id="2601703"/>
    <lineage>
        <taxon>Bacteria</taxon>
        <taxon>Pseudomonadati</taxon>
        <taxon>Bacteroidota</taxon>
        <taxon>Bacteroidia</taxon>
        <taxon>Bacteroidales</taxon>
        <taxon>Muribaculaceae</taxon>
        <taxon>Heminiphilus</taxon>
    </lineage>
</organism>
<evidence type="ECO:0000256" key="4">
    <source>
        <dbReference type="ARBA" id="ARBA00005178"/>
    </source>
</evidence>
<dbReference type="Pfam" id="PF02965">
    <property type="entry name" value="Met_synt_B12"/>
    <property type="match status" value="1"/>
</dbReference>
<dbReference type="Gene3D" id="1.10.1240.10">
    <property type="entry name" value="Methionine synthase domain"/>
    <property type="match status" value="1"/>
</dbReference>
<dbReference type="InterPro" id="IPR006158">
    <property type="entry name" value="Cobalamin-bd"/>
</dbReference>
<dbReference type="PROSITE" id="PS51332">
    <property type="entry name" value="B12_BINDING"/>
    <property type="match status" value="1"/>
</dbReference>
<evidence type="ECO:0000256" key="13">
    <source>
        <dbReference type="ARBA" id="ARBA00022723"/>
    </source>
</evidence>
<feature type="binding site" evidence="22">
    <location>
        <position position="315"/>
    </location>
    <ligand>
        <name>Zn(2+)</name>
        <dbReference type="ChEBI" id="CHEBI:29105"/>
    </ligand>
</feature>
<dbReference type="InterPro" id="IPR050554">
    <property type="entry name" value="Met_Synthase/Corrinoid"/>
</dbReference>
<comment type="cofactor">
    <cofactor evidence="3 21">
        <name>methylcob(III)alamin</name>
        <dbReference type="ChEBI" id="CHEBI:28115"/>
    </cofactor>
</comment>
<comment type="cofactor">
    <cofactor evidence="2 21 22">
        <name>Zn(2+)</name>
        <dbReference type="ChEBI" id="CHEBI:29105"/>
    </cofactor>
</comment>
<evidence type="ECO:0000256" key="19">
    <source>
        <dbReference type="ARBA" id="ARBA00031040"/>
    </source>
</evidence>
<keyword evidence="12 21" id="KW-0949">S-adenosyl-L-methionine</keyword>
<dbReference type="PROSITE" id="PS50972">
    <property type="entry name" value="PTERIN_BINDING"/>
    <property type="match status" value="1"/>
</dbReference>
<sequence length="1235" mass="133933">MTDIEKLPYDESAHALSAALEERIVVLDGAMGTMIQRHGLSEEEFRGERFATWECRLKGCNDLLALTRPELVESIHREYLDAGARIIATDSFNANAVSLADYGLSDYAGELNRCAALVARKVADSWMSDNGGERCWVAGSVGPTSKSLTLSQGFNDSCEALTWDVIADAYFVQCGALIEGGVDLLLMETSYDGLNAKAALWSARRAMEAVGRRVPVIVSMTLTESGRTLAGQTPEAFVATVSHAEPLAVGLNCSFGADSMGKYVEALASVPYAVIVYPNAGLPNEMGEYDQTPSDMAKMIEPMLAGGLVNIAGGCCGTTPAHIAAIAGAASRHKPRAIPRGESEMLLAGLEPLAVTPSRNFVNVGERCNVAGSRKFLRLIKENGMDEAVGIACRQVDDGAAIVDVNMDDAMLDAPHEMTRFISRLGVEPDVAKVPVMIDSSDWNTITAALKCVQGRPIVNSISLKEGEAAFLQKARHIKEMGAAVVVMAFDEAGQADTYQRRVEVCGRAYRLLTEVIGFSGCDIVFDPNVLAVATGIEAHNSYAADFLDSVAWIKSHLPGAKVSGGVSNLSFSFRGNNYVREAMHSLFLYHAIGRGMDMAIVNPAAIMNVEDIDPSLRKAVDDVLFNTDAEATDRLIAEAEKLKDEKITGSKTAPVADENICAADRIERMLVAGIYEGMERYLDEAMKECGSAVGVIDGPLMAGMNRVGDLFGKGKLFLPQVVKSARTMKLAVTWLTPFIEEEKSRSGVSSSGRMVIATVKGDVHDIGKNIVSVIMSCNGVDMVDMGVMVPGEDIVARAVEENADFVGLSGLITPSLDEMCHVARLMEARGLRIPLLIGGATASALHTAVKIAPCYSGPVIYTRDAAMMPSVVQRLLNPHTRGAMMEEVRSEQSRLREEYGVHEPLLSLDEARRRKPELDYPCCRPVMPGVHELTFGIGEVRRFINWRPFLSAWKLDASYASVMDIEGCDHCRAQWLASVPADKVNKAAEAMQLLKEAGRMLDVLERDDVKLSAKVVLLPAGSSDDTIFVDYNGERIGMPVLRQQRPGAGGECVALSDYICPVGDGGELKDFAGVFAVTSGPVIADCIRRYRDDGDDYKAILMQTVADRLVEAATELMHLTVRRTLWGYAVDEDDNEGNRLRQYYKGIRPAIGYPSLPDQSLVFVADRIIDYAAMGITLTENGAMSPAASTTGLMLSHPDSRYFVTGDIDSRQRDDYMRRRGMSEDDMAKFLPRV</sequence>
<comment type="catalytic activity">
    <reaction evidence="1 21">
        <text>(6S)-5-methyl-5,6,7,8-tetrahydrofolate + L-homocysteine = (6S)-5,6,7,8-tetrahydrofolate + L-methionine</text>
        <dbReference type="Rhea" id="RHEA:11172"/>
        <dbReference type="ChEBI" id="CHEBI:18608"/>
        <dbReference type="ChEBI" id="CHEBI:57453"/>
        <dbReference type="ChEBI" id="CHEBI:57844"/>
        <dbReference type="ChEBI" id="CHEBI:58199"/>
        <dbReference type="EC" id="2.1.1.13"/>
    </reaction>
</comment>
<evidence type="ECO:0000256" key="11">
    <source>
        <dbReference type="ARBA" id="ARBA00022679"/>
    </source>
</evidence>
<evidence type="ECO:0000256" key="9">
    <source>
        <dbReference type="ARBA" id="ARBA00022605"/>
    </source>
</evidence>
<evidence type="ECO:0000256" key="6">
    <source>
        <dbReference type="ARBA" id="ARBA00012032"/>
    </source>
</evidence>
<dbReference type="Proteomes" id="UP001565200">
    <property type="component" value="Unassembled WGS sequence"/>
</dbReference>
<dbReference type="PANTHER" id="PTHR45833">
    <property type="entry name" value="METHIONINE SYNTHASE"/>
    <property type="match status" value="1"/>
</dbReference>
<evidence type="ECO:0000259" key="25">
    <source>
        <dbReference type="PROSITE" id="PS50974"/>
    </source>
</evidence>
<dbReference type="GO" id="GO:0032259">
    <property type="term" value="P:methylation"/>
    <property type="evidence" value="ECO:0007669"/>
    <property type="project" value="UniProtKB-KW"/>
</dbReference>
<dbReference type="SUPFAM" id="SSF52242">
    <property type="entry name" value="Cobalamin (vitamin B12)-binding domain"/>
    <property type="match status" value="1"/>
</dbReference>
<feature type="binding site" evidence="22">
    <location>
        <position position="316"/>
    </location>
    <ligand>
        <name>Zn(2+)</name>
        <dbReference type="ChEBI" id="CHEBI:29105"/>
    </ligand>
</feature>
<dbReference type="InterPro" id="IPR037010">
    <property type="entry name" value="VitB12-dep_Met_synth_activ_sf"/>
</dbReference>
<feature type="domain" description="Pterin-binding" evidence="24">
    <location>
        <begin position="361"/>
        <end position="622"/>
    </location>
</feature>
<evidence type="ECO:0000259" key="23">
    <source>
        <dbReference type="PROSITE" id="PS50970"/>
    </source>
</evidence>
<dbReference type="SUPFAM" id="SSF82282">
    <property type="entry name" value="Homocysteine S-methyltransferase"/>
    <property type="match status" value="1"/>
</dbReference>
<evidence type="ECO:0000256" key="10">
    <source>
        <dbReference type="ARBA" id="ARBA00022628"/>
    </source>
</evidence>
<dbReference type="Pfam" id="PF02607">
    <property type="entry name" value="B12-binding_2"/>
    <property type="match status" value="1"/>
</dbReference>
<dbReference type="Gene3D" id="3.20.20.20">
    <property type="entry name" value="Dihydropteroate synthase-like"/>
    <property type="match status" value="1"/>
</dbReference>
<dbReference type="InterPro" id="IPR003759">
    <property type="entry name" value="Cbl-bd_cap"/>
</dbReference>
<comment type="similarity">
    <text evidence="5">Belongs to the vitamin-B12 dependent methionine synthase family.</text>
</comment>
<dbReference type="InterPro" id="IPR036724">
    <property type="entry name" value="Cobalamin-bd_sf"/>
</dbReference>
<evidence type="ECO:0000256" key="3">
    <source>
        <dbReference type="ARBA" id="ARBA00001956"/>
    </source>
</evidence>
<keyword evidence="29" id="KW-1185">Reference proteome</keyword>
<dbReference type="Gene3D" id="3.10.196.10">
    <property type="entry name" value="Vitamin B12-dependent methionine synthase, activation domain"/>
    <property type="match status" value="1"/>
</dbReference>
<dbReference type="SUPFAM" id="SSF47644">
    <property type="entry name" value="Methionine synthase domain"/>
    <property type="match status" value="1"/>
</dbReference>
<evidence type="ECO:0000256" key="2">
    <source>
        <dbReference type="ARBA" id="ARBA00001947"/>
    </source>
</evidence>
<dbReference type="PROSITE" id="PS50974">
    <property type="entry name" value="ADOMET_ACTIVATION"/>
    <property type="match status" value="1"/>
</dbReference>
<evidence type="ECO:0000256" key="1">
    <source>
        <dbReference type="ARBA" id="ARBA00001700"/>
    </source>
</evidence>
<protein>
    <recommendedName>
        <fullName evidence="7 20">Methionine synthase</fullName>
        <ecNumber evidence="6 20">2.1.1.13</ecNumber>
    </recommendedName>
    <alternativeName>
        <fullName evidence="19 21">5-methyltetrahydrofolate--homocysteine methyltransferase</fullName>
    </alternativeName>
</protein>
<dbReference type="SMART" id="SM01018">
    <property type="entry name" value="B12-binding_2"/>
    <property type="match status" value="1"/>
</dbReference>
<dbReference type="Pfam" id="PF02310">
    <property type="entry name" value="B12-binding"/>
    <property type="match status" value="1"/>
</dbReference>
<keyword evidence="15 21" id="KW-0862">Zinc</keyword>
<evidence type="ECO:0000256" key="14">
    <source>
        <dbReference type="ARBA" id="ARBA00022737"/>
    </source>
</evidence>
<keyword evidence="16 21" id="KW-0486">Methionine biosynthesis</keyword>
<keyword evidence="14" id="KW-0677">Repeat</keyword>
<comment type="function">
    <text evidence="18 21">Catalyzes the transfer of a methyl group from methyl-cobalamin to homocysteine, yielding enzyme-bound cob(I)alamin and methionine. Subsequently, remethylates the cofactor using methyltetrahydrofolate.</text>
</comment>
<accession>A0ABV4D2F1</accession>
<dbReference type="PROSITE" id="PS50970">
    <property type="entry name" value="HCY"/>
    <property type="match status" value="1"/>
</dbReference>
<evidence type="ECO:0000256" key="7">
    <source>
        <dbReference type="ARBA" id="ARBA00013998"/>
    </source>
</evidence>
<comment type="caution">
    <text evidence="28">The sequence shown here is derived from an EMBL/GenBank/DDBJ whole genome shotgun (WGS) entry which is preliminary data.</text>
</comment>
<comment type="domain">
    <text evidence="21">Modular enzyme with four functionally distinct domains. The isolated Hcy-binding domain catalyzes methyl transfer from free methylcobalamin to homocysteine. The Hcy-binding domain in association with the pterin-binding domain catalyzes the methylation of cob(I)alamin by methyltetrahydrofolate and the methylation of homocysteine. The B12-binding domain binds the cofactor. The AdoMet activation domain binds S-adenosyl-L-methionine. Under aerobic conditions cob(I)alamin can be converted to inactive cob(II)alamin. Reductive methylation by S-adenosyl-L-methionine and flavodoxin regenerates methylcobalamin.</text>
</comment>
<evidence type="ECO:0000256" key="8">
    <source>
        <dbReference type="ARBA" id="ARBA00022603"/>
    </source>
</evidence>
<evidence type="ECO:0000256" key="17">
    <source>
        <dbReference type="ARBA" id="ARBA00023285"/>
    </source>
</evidence>
<dbReference type="SUPFAM" id="SSF51717">
    <property type="entry name" value="Dihydropteroate synthetase-like"/>
    <property type="match status" value="1"/>
</dbReference>
<dbReference type="InterPro" id="IPR003726">
    <property type="entry name" value="HCY_dom"/>
</dbReference>
<reference evidence="28 29" key="1">
    <citation type="submission" date="2024-03" db="EMBL/GenBank/DDBJ databases">
        <title>Mouse gut bacterial collection (mGBC) of GemPharmatech.</title>
        <authorList>
            <person name="He Y."/>
            <person name="Dong L."/>
            <person name="Wu D."/>
            <person name="Gao X."/>
            <person name="Lin Z."/>
        </authorList>
    </citation>
    <scope>NUCLEOTIDE SEQUENCE [LARGE SCALE GENOMIC DNA]</scope>
    <source>
        <strain evidence="28 29">54-13</strain>
    </source>
</reference>
<feature type="domain" description="B12-binding" evidence="26">
    <location>
        <begin position="752"/>
        <end position="887"/>
    </location>
</feature>
<dbReference type="Gene3D" id="3.40.50.280">
    <property type="entry name" value="Cobalamin-binding domain"/>
    <property type="match status" value="1"/>
</dbReference>
<keyword evidence="13 21" id="KW-0479">Metal-binding</keyword>
<dbReference type="EC" id="2.1.1.13" evidence="6 20"/>
<proteinExistence type="inferred from homology"/>
<comment type="pathway">
    <text evidence="4 21">Amino-acid biosynthesis; L-methionine biosynthesis via de novo pathway; L-methionine from L-homocysteine (MetH route): step 1/1.</text>
</comment>
<evidence type="ECO:0000256" key="5">
    <source>
        <dbReference type="ARBA" id="ARBA00010398"/>
    </source>
</evidence>
<dbReference type="NCBIfam" id="TIGR02082">
    <property type="entry name" value="metH"/>
    <property type="match status" value="1"/>
</dbReference>
<keyword evidence="8 21" id="KW-0489">Methyltransferase</keyword>
<evidence type="ECO:0000256" key="21">
    <source>
        <dbReference type="PIRNR" id="PIRNR000381"/>
    </source>
</evidence>
<evidence type="ECO:0000313" key="29">
    <source>
        <dbReference type="Proteomes" id="UP001565200"/>
    </source>
</evidence>
<dbReference type="InterPro" id="IPR036589">
    <property type="entry name" value="HCY_dom_sf"/>
</dbReference>
<feature type="domain" description="AdoMet activation" evidence="25">
    <location>
        <begin position="897"/>
        <end position="1235"/>
    </location>
</feature>
<evidence type="ECO:0000256" key="12">
    <source>
        <dbReference type="ARBA" id="ARBA00022691"/>
    </source>
</evidence>
<evidence type="ECO:0000259" key="26">
    <source>
        <dbReference type="PROSITE" id="PS51332"/>
    </source>
</evidence>
<name>A0ABV4D2F1_9BACT</name>
<feature type="domain" description="Hcy-binding" evidence="23">
    <location>
        <begin position="13"/>
        <end position="330"/>
    </location>
</feature>
<keyword evidence="17 21" id="KW-0170">Cobalt</keyword>
<dbReference type="PIRSF" id="PIRSF000381">
    <property type="entry name" value="MetH"/>
    <property type="match status" value="1"/>
</dbReference>
<evidence type="ECO:0000256" key="15">
    <source>
        <dbReference type="ARBA" id="ARBA00022833"/>
    </source>
</evidence>
<dbReference type="Pfam" id="PF00809">
    <property type="entry name" value="Pterin_bind"/>
    <property type="match status" value="1"/>
</dbReference>
<evidence type="ECO:0000256" key="20">
    <source>
        <dbReference type="NCBIfam" id="TIGR02082"/>
    </source>
</evidence>
<dbReference type="Gene3D" id="3.20.20.330">
    <property type="entry name" value="Homocysteine-binding-like domain"/>
    <property type="match status" value="1"/>
</dbReference>
<dbReference type="GO" id="GO:0008705">
    <property type="term" value="F:methionine synthase activity"/>
    <property type="evidence" value="ECO:0007669"/>
    <property type="project" value="UniProtKB-EC"/>
</dbReference>
<keyword evidence="11 21" id="KW-0808">Transferase</keyword>
<dbReference type="EMBL" id="JBCLPP010000034">
    <property type="protein sequence ID" value="MEY8246142.1"/>
    <property type="molecule type" value="Genomic_DNA"/>
</dbReference>
<dbReference type="RefSeq" id="WP_121698602.1">
    <property type="nucleotide sequence ID" value="NZ_JBCLPP010000034.1"/>
</dbReference>